<keyword evidence="2 4" id="KW-0808">Transferase</keyword>
<dbReference type="SUPFAM" id="SSF110738">
    <property type="entry name" value="Glycerate kinase I"/>
    <property type="match status" value="1"/>
</dbReference>
<reference evidence="5 6" key="1">
    <citation type="submission" date="2014-11" db="EMBL/GenBank/DDBJ databases">
        <title>Genome sequence and analysis of novel Kurthia sp.</title>
        <authorList>
            <person name="Lawson J.N."/>
            <person name="Gonzalez J.E."/>
            <person name="Rinauldi L."/>
            <person name="Xuan Z."/>
            <person name="Firman A."/>
            <person name="Shaddox L."/>
            <person name="Trudeau A."/>
            <person name="Shah S."/>
            <person name="Reiman D."/>
        </authorList>
    </citation>
    <scope>NUCLEOTIDE SEQUENCE [LARGE SCALE GENOMIC DNA]</scope>
    <source>
        <strain evidence="5 6">3B1D</strain>
    </source>
</reference>
<dbReference type="Proteomes" id="UP000288623">
    <property type="component" value="Unassembled WGS sequence"/>
</dbReference>
<gene>
    <name evidence="5" type="ORF">QI30_00625</name>
</gene>
<dbReference type="GO" id="GO:0008887">
    <property type="term" value="F:glycerate kinase activity"/>
    <property type="evidence" value="ECO:0007669"/>
    <property type="project" value="UniProtKB-UniRule"/>
</dbReference>
<dbReference type="PANTHER" id="PTHR21599:SF0">
    <property type="entry name" value="GLYCERATE KINASE"/>
    <property type="match status" value="1"/>
</dbReference>
<dbReference type="EMBL" id="JTFC01000003">
    <property type="protein sequence ID" value="RUS58412.1"/>
    <property type="molecule type" value="Genomic_DNA"/>
</dbReference>
<organism evidence="5 6">
    <name type="scientific">Candidatus Kurthia intestinigallinarum</name>
    <dbReference type="NCBI Taxonomy" id="1562256"/>
    <lineage>
        <taxon>Bacteria</taxon>
        <taxon>Bacillati</taxon>
        <taxon>Bacillota</taxon>
        <taxon>Bacilli</taxon>
        <taxon>Bacillales</taxon>
        <taxon>Caryophanaceae</taxon>
        <taxon>Kurthia</taxon>
    </lineage>
</organism>
<dbReference type="AlphaFoldDB" id="A0A433RYQ8"/>
<keyword evidence="3 4" id="KW-0418">Kinase</keyword>
<comment type="similarity">
    <text evidence="1 4">Belongs to the glycerate kinase type-1 family.</text>
</comment>
<evidence type="ECO:0000256" key="2">
    <source>
        <dbReference type="ARBA" id="ARBA00022679"/>
    </source>
</evidence>
<dbReference type="GO" id="GO:0031388">
    <property type="term" value="P:organic acid phosphorylation"/>
    <property type="evidence" value="ECO:0007669"/>
    <property type="project" value="UniProtKB-UniRule"/>
</dbReference>
<evidence type="ECO:0000256" key="3">
    <source>
        <dbReference type="ARBA" id="ARBA00022777"/>
    </source>
</evidence>
<dbReference type="NCBIfam" id="TIGR00045">
    <property type="entry name" value="glycerate kinase"/>
    <property type="match status" value="1"/>
</dbReference>
<dbReference type="OrthoDB" id="9774290at2"/>
<accession>A0A433RYQ8</accession>
<dbReference type="InterPro" id="IPR004381">
    <property type="entry name" value="Glycerate_kinase"/>
</dbReference>
<dbReference type="InterPro" id="IPR036129">
    <property type="entry name" value="Glycerate_kinase_sf"/>
</dbReference>
<dbReference type="Pfam" id="PF02595">
    <property type="entry name" value="Gly_kinase"/>
    <property type="match status" value="1"/>
</dbReference>
<evidence type="ECO:0000313" key="6">
    <source>
        <dbReference type="Proteomes" id="UP000288623"/>
    </source>
</evidence>
<sequence length="373" mass="40071">MKIIVSPDSFKGSLDAETVAETICSTIKQVHPTFNVTALPVADGGEGTLESLVKATNGHFIHTTAQNPLQQNIETYYGVLGLEQRYMIEMAKVSGLPLIHQHERNPLLTTTYGTGELIRHALDQGARDFIIGIGGSATNDGGLGMLRALGMKFYDAMQHEITVPRDLHLLSSIDDRAFDTRIAECHFTIACDVDNPFVGPNGASAVFGPQKGATEEMVKQLDANLTHFADVIAASGRIKLHTVAGAGAAGGLGGAFLAFFPATLQSGIDVVLDAIHFDDIISDADMVITGEGKSDIQTLAGKAAMGILKRAKKHDVRTILLSAIIEDRKELAQHFSEIYAIVEGDVTATMSLNHPVEHLSNKVREIMEIFKGE</sequence>
<dbReference type="Gene3D" id="3.40.50.10350">
    <property type="entry name" value="Glycerate kinase, domain 1"/>
    <property type="match status" value="1"/>
</dbReference>
<evidence type="ECO:0000313" key="5">
    <source>
        <dbReference type="EMBL" id="RUS58412.1"/>
    </source>
</evidence>
<dbReference type="InterPro" id="IPR018197">
    <property type="entry name" value="Glycerate_kinase_RE-like"/>
</dbReference>
<keyword evidence="6" id="KW-1185">Reference proteome</keyword>
<evidence type="ECO:0000256" key="4">
    <source>
        <dbReference type="PIRNR" id="PIRNR006078"/>
    </source>
</evidence>
<comment type="caution">
    <text evidence="5">The sequence shown here is derived from an EMBL/GenBank/DDBJ whole genome shotgun (WGS) entry which is preliminary data.</text>
</comment>
<dbReference type="Gene3D" id="3.90.1510.10">
    <property type="entry name" value="Glycerate kinase, domain 2"/>
    <property type="match status" value="1"/>
</dbReference>
<name>A0A433RYQ8_9BACL</name>
<dbReference type="InterPro" id="IPR018193">
    <property type="entry name" value="Glyc_kinase_flavodox-like_fold"/>
</dbReference>
<evidence type="ECO:0000256" key="1">
    <source>
        <dbReference type="ARBA" id="ARBA00006284"/>
    </source>
</evidence>
<dbReference type="PANTHER" id="PTHR21599">
    <property type="entry name" value="GLYCERATE KINASE"/>
    <property type="match status" value="1"/>
</dbReference>
<proteinExistence type="inferred from homology"/>
<protein>
    <submittedName>
        <fullName evidence="5">Glycerate kinase</fullName>
    </submittedName>
</protein>
<dbReference type="PIRSF" id="PIRSF006078">
    <property type="entry name" value="GlxK"/>
    <property type="match status" value="1"/>
</dbReference>